<dbReference type="AlphaFoldDB" id="A0A1J9RCG4"/>
<dbReference type="Proteomes" id="UP000183809">
    <property type="component" value="Unassembled WGS sequence"/>
</dbReference>
<proteinExistence type="predicted"/>
<feature type="compositionally biased region" description="Low complexity" evidence="1">
    <location>
        <begin position="91"/>
        <end position="101"/>
    </location>
</feature>
<reference evidence="2 3" key="1">
    <citation type="submission" date="2016-10" db="EMBL/GenBank/DDBJ databases">
        <title>Proteomics and genomics reveal pathogen-plant mechanisms compatible with a hemibiotrophic lifestyle of Diplodia corticola.</title>
        <authorList>
            <person name="Fernandes I."/>
            <person name="De Jonge R."/>
            <person name="Van De Peer Y."/>
            <person name="Devreese B."/>
            <person name="Alves A."/>
            <person name="Esteves A.C."/>
        </authorList>
    </citation>
    <scope>NUCLEOTIDE SEQUENCE [LARGE SCALE GENOMIC DNA]</scope>
    <source>
        <strain evidence="2 3">CBS 112549</strain>
    </source>
</reference>
<evidence type="ECO:0000256" key="1">
    <source>
        <dbReference type="SAM" id="MobiDB-lite"/>
    </source>
</evidence>
<gene>
    <name evidence="2" type="ORF">BKCO1_6500020</name>
</gene>
<sequence>MCRNQQEETGQPELARSEDCEYRREGDIHVIMADNKEAMREKWSKCPRYVVFNGSVAILEGAAQDAAAEERETAPLHASTREKEGGGYYGASGSKKAGGAK</sequence>
<name>A0A1J9RCG4_9PEZI</name>
<evidence type="ECO:0000313" key="2">
    <source>
        <dbReference type="EMBL" id="OJD30171.1"/>
    </source>
</evidence>
<dbReference type="OrthoDB" id="3963221at2759"/>
<dbReference type="RefSeq" id="XP_020126431.1">
    <property type="nucleotide sequence ID" value="XM_020278222.1"/>
</dbReference>
<accession>A0A1J9RCG4</accession>
<dbReference type="GeneID" id="31018483"/>
<feature type="compositionally biased region" description="Basic and acidic residues" evidence="1">
    <location>
        <begin position="68"/>
        <end position="85"/>
    </location>
</feature>
<feature type="region of interest" description="Disordered" evidence="1">
    <location>
        <begin position="63"/>
        <end position="101"/>
    </location>
</feature>
<keyword evidence="3" id="KW-1185">Reference proteome</keyword>
<protein>
    <submittedName>
        <fullName evidence="2">Uncharacterized protein</fullName>
    </submittedName>
</protein>
<evidence type="ECO:0000313" key="3">
    <source>
        <dbReference type="Proteomes" id="UP000183809"/>
    </source>
</evidence>
<comment type="caution">
    <text evidence="2">The sequence shown here is derived from an EMBL/GenBank/DDBJ whole genome shotgun (WGS) entry which is preliminary data.</text>
</comment>
<organism evidence="2 3">
    <name type="scientific">Diplodia corticola</name>
    <dbReference type="NCBI Taxonomy" id="236234"/>
    <lineage>
        <taxon>Eukaryota</taxon>
        <taxon>Fungi</taxon>
        <taxon>Dikarya</taxon>
        <taxon>Ascomycota</taxon>
        <taxon>Pezizomycotina</taxon>
        <taxon>Dothideomycetes</taxon>
        <taxon>Dothideomycetes incertae sedis</taxon>
        <taxon>Botryosphaeriales</taxon>
        <taxon>Botryosphaeriaceae</taxon>
        <taxon>Diplodia</taxon>
    </lineage>
</organism>
<dbReference type="EMBL" id="MNUE01000065">
    <property type="protein sequence ID" value="OJD30171.1"/>
    <property type="molecule type" value="Genomic_DNA"/>
</dbReference>